<sequence length="356" mass="42085">MIEIDFKEPTLETYDLMKTAIRTGDFKIFKQHLIDNMNITLYKKMATIGLFKEVAKDIKKMQDGTNKVLKEINKDDNDDSILELAEFYAKTFNMNQLKEELFKLNETDSNTSLKMDIALCKIRMSIILEDSEKLKQNIKKAEKLVEDGANWDRRNRFKVYNGLYHLINKNYDQAEPLLYESLASFEAEELLSFDRVVMYLIYTSLLSYKRPLFYQNILINGDVLKYREFLEFPMALYNCEYGSCFSSLKRFIDINKEDVFLSPIEDEFVDEMKILCYNQFLYSYQTVEIGRMAESFGITIEDLESDLRKFVFKNRLTIKIDRIDGIIHVDNIMSVSENNDDTECEETLRYVRKQII</sequence>
<dbReference type="InterPro" id="IPR019585">
    <property type="entry name" value="Rpn7/CSN1"/>
</dbReference>
<dbReference type="InterPro" id="IPR000717">
    <property type="entry name" value="PCI_dom"/>
</dbReference>
<keyword evidence="3" id="KW-1185">Reference proteome</keyword>
<dbReference type="Pfam" id="PF10602">
    <property type="entry name" value="RPN7"/>
    <property type="match status" value="1"/>
</dbReference>
<dbReference type="OrthoDB" id="1452at2759"/>
<organism evidence="2 3">
    <name type="scientific">Hepatospora eriocheir</name>
    <dbReference type="NCBI Taxonomy" id="1081669"/>
    <lineage>
        <taxon>Eukaryota</taxon>
        <taxon>Fungi</taxon>
        <taxon>Fungi incertae sedis</taxon>
        <taxon>Microsporidia</taxon>
        <taxon>Hepatosporidae</taxon>
        <taxon>Hepatospora</taxon>
    </lineage>
</organism>
<dbReference type="SUPFAM" id="SSF46785">
    <property type="entry name" value="Winged helix' DNA-binding domain"/>
    <property type="match status" value="1"/>
</dbReference>
<dbReference type="VEuPathDB" id="MicrosporidiaDB:A0H76_734"/>
<evidence type="ECO:0000313" key="3">
    <source>
        <dbReference type="Proteomes" id="UP000192356"/>
    </source>
</evidence>
<dbReference type="VEuPathDB" id="MicrosporidiaDB:HERIO_1937"/>
<dbReference type="PANTHER" id="PTHR14145">
    <property type="entry name" value="26S PROTESOME SUBUNIT 6"/>
    <property type="match status" value="1"/>
</dbReference>
<proteinExistence type="predicted"/>
<dbReference type="PANTHER" id="PTHR14145:SF1">
    <property type="entry name" value="26S PROTEASOME NON-ATPASE REGULATORY SUBUNIT 6"/>
    <property type="match status" value="1"/>
</dbReference>
<feature type="domain" description="PCI" evidence="1">
    <location>
        <begin position="155"/>
        <end position="334"/>
    </location>
</feature>
<dbReference type="GO" id="GO:0043161">
    <property type="term" value="P:proteasome-mediated ubiquitin-dependent protein catabolic process"/>
    <property type="evidence" value="ECO:0007669"/>
    <property type="project" value="TreeGrafter"/>
</dbReference>
<dbReference type="SMART" id="SM00088">
    <property type="entry name" value="PINT"/>
    <property type="match status" value="1"/>
</dbReference>
<dbReference type="Proteomes" id="UP000192356">
    <property type="component" value="Unassembled WGS sequence"/>
</dbReference>
<gene>
    <name evidence="2" type="primary">PSMD6</name>
    <name evidence="2" type="ORF">HERIO_1937</name>
</gene>
<protein>
    <submittedName>
        <fullName evidence="2">PSMD6</fullName>
    </submittedName>
</protein>
<accession>A0A1X0Q8L7</accession>
<dbReference type="Gene3D" id="1.25.40.570">
    <property type="match status" value="1"/>
</dbReference>
<comment type="caution">
    <text evidence="2">The sequence shown here is derived from an EMBL/GenBank/DDBJ whole genome shotgun (WGS) entry which is preliminary data.</text>
</comment>
<dbReference type="AlphaFoldDB" id="A0A1X0Q8L7"/>
<dbReference type="PROSITE" id="PS50250">
    <property type="entry name" value="PCI"/>
    <property type="match status" value="1"/>
</dbReference>
<dbReference type="Pfam" id="PF01399">
    <property type="entry name" value="PCI"/>
    <property type="match status" value="1"/>
</dbReference>
<dbReference type="InterPro" id="IPR045135">
    <property type="entry name" value="Rpn7_N"/>
</dbReference>
<name>A0A1X0Q8L7_9MICR</name>
<dbReference type="EMBL" id="LVKB01000127">
    <property type="protein sequence ID" value="ORD96106.1"/>
    <property type="molecule type" value="Genomic_DNA"/>
</dbReference>
<dbReference type="InterPro" id="IPR036390">
    <property type="entry name" value="WH_DNA-bd_sf"/>
</dbReference>
<reference evidence="2 3" key="1">
    <citation type="journal article" date="2017" name="Environ. Microbiol.">
        <title>Decay of the glycolytic pathway and adaptation to intranuclear parasitism within Enterocytozoonidae microsporidia.</title>
        <authorList>
            <person name="Wiredu Boakye D."/>
            <person name="Jaroenlak P."/>
            <person name="Prachumwat A."/>
            <person name="Williams T.A."/>
            <person name="Bateman K.S."/>
            <person name="Itsathitphaisarn O."/>
            <person name="Sritunyalucksana K."/>
            <person name="Paszkiewicz K.H."/>
            <person name="Moore K.A."/>
            <person name="Stentiford G.D."/>
            <person name="Williams B.A."/>
        </authorList>
    </citation>
    <scope>NUCLEOTIDE SEQUENCE [LARGE SCALE GENOMIC DNA]</scope>
    <source>
        <strain evidence="2 3">GB1</strain>
    </source>
</reference>
<evidence type="ECO:0000259" key="1">
    <source>
        <dbReference type="PROSITE" id="PS50250"/>
    </source>
</evidence>
<evidence type="ECO:0000313" key="2">
    <source>
        <dbReference type="EMBL" id="ORD96106.1"/>
    </source>
</evidence>